<dbReference type="EMBL" id="JAIXNE010000003">
    <property type="protein sequence ID" value="MCA6076743.1"/>
    <property type="molecule type" value="Genomic_DNA"/>
</dbReference>
<evidence type="ECO:0000313" key="3">
    <source>
        <dbReference type="EMBL" id="MCA6075566.1"/>
    </source>
</evidence>
<dbReference type="Proteomes" id="UP001139409">
    <property type="component" value="Unassembled WGS sequence"/>
</dbReference>
<accession>A0A9X1HPQ3</accession>
<dbReference type="EMBL" id="JAIXNE010000002">
    <property type="protein sequence ID" value="MCA6075566.1"/>
    <property type="molecule type" value="Genomic_DNA"/>
</dbReference>
<dbReference type="AlphaFoldDB" id="A0A9X1HPQ3"/>
<evidence type="ECO:0000256" key="2">
    <source>
        <dbReference type="ARBA" id="ARBA00022801"/>
    </source>
</evidence>
<proteinExistence type="inferred from homology"/>
<keyword evidence="6" id="KW-1185">Reference proteome</keyword>
<organism evidence="3 6">
    <name type="scientific">Fulvivirga sedimenti</name>
    <dbReference type="NCBI Taxonomy" id="2879465"/>
    <lineage>
        <taxon>Bacteria</taxon>
        <taxon>Pseudomonadati</taxon>
        <taxon>Bacteroidota</taxon>
        <taxon>Cytophagia</taxon>
        <taxon>Cytophagales</taxon>
        <taxon>Fulvivirgaceae</taxon>
        <taxon>Fulvivirga</taxon>
    </lineage>
</organism>
<evidence type="ECO:0000256" key="1">
    <source>
        <dbReference type="ARBA" id="ARBA00005953"/>
    </source>
</evidence>
<dbReference type="SUPFAM" id="SSF54637">
    <property type="entry name" value="Thioesterase/thiol ester dehydrase-isomerase"/>
    <property type="match status" value="1"/>
</dbReference>
<reference evidence="3" key="1">
    <citation type="submission" date="2021-09" db="EMBL/GenBank/DDBJ databases">
        <title>Fulvivirga sp. isolated from coastal sediment.</title>
        <authorList>
            <person name="Yu H."/>
        </authorList>
    </citation>
    <scope>NUCLEOTIDE SEQUENCE</scope>
    <source>
        <strain evidence="3">1062</strain>
    </source>
</reference>
<dbReference type="Gene3D" id="3.10.129.10">
    <property type="entry name" value="Hotdog Thioesterase"/>
    <property type="match status" value="1"/>
</dbReference>
<dbReference type="CDD" id="cd00586">
    <property type="entry name" value="4HBT"/>
    <property type="match status" value="1"/>
</dbReference>
<dbReference type="GO" id="GO:0047617">
    <property type="term" value="F:fatty acyl-CoA hydrolase activity"/>
    <property type="evidence" value="ECO:0007669"/>
    <property type="project" value="TreeGrafter"/>
</dbReference>
<keyword evidence="2" id="KW-0378">Hydrolase</keyword>
<comment type="similarity">
    <text evidence="1">Belongs to the 4-hydroxybenzoyl-CoA thioesterase family.</text>
</comment>
<comment type="caution">
    <text evidence="3">The sequence shown here is derived from an EMBL/GenBank/DDBJ whole genome shotgun (WGS) entry which is preliminary data.</text>
</comment>
<evidence type="ECO:0000313" key="5">
    <source>
        <dbReference type="EMBL" id="MCA6077871.1"/>
    </source>
</evidence>
<gene>
    <name evidence="3" type="ORF">LDX50_11860</name>
    <name evidence="4" type="ORF">LDX50_17830</name>
    <name evidence="5" type="ORF">LDX50_23550</name>
</gene>
<evidence type="ECO:0000313" key="6">
    <source>
        <dbReference type="Proteomes" id="UP001139409"/>
    </source>
</evidence>
<sequence length="147" mass="16978">MARVTLILPEKRVFSTIIPIQISDINYGGHLGNDRVLTIMHEARLRMLKKMGYKNEVDMAHETGMIVTDSVVVYRAEAFHGDQIRVSIAVDDFNAYGMDFFYKLENTESDQEIARGKTGIVFFNYVKRKVSRIPEDFEERLKSMHAE</sequence>
<dbReference type="EMBL" id="JAIXNE010000004">
    <property type="protein sequence ID" value="MCA6077871.1"/>
    <property type="molecule type" value="Genomic_DNA"/>
</dbReference>
<dbReference type="InterPro" id="IPR029069">
    <property type="entry name" value="HotDog_dom_sf"/>
</dbReference>
<dbReference type="RefSeq" id="WP_225698665.1">
    <property type="nucleotide sequence ID" value="NZ_JAIXNE010000002.1"/>
</dbReference>
<protein>
    <submittedName>
        <fullName evidence="3">Thioesterase family protein</fullName>
    </submittedName>
</protein>
<name>A0A9X1HPQ3_9BACT</name>
<dbReference type="PANTHER" id="PTHR31793:SF27">
    <property type="entry name" value="NOVEL THIOESTERASE SUPERFAMILY DOMAIN AND SAPOSIN A-TYPE DOMAIN CONTAINING PROTEIN (0610012H03RIK)"/>
    <property type="match status" value="1"/>
</dbReference>
<dbReference type="InterPro" id="IPR050563">
    <property type="entry name" value="4-hydroxybenzoyl-CoA_TE"/>
</dbReference>
<dbReference type="PANTHER" id="PTHR31793">
    <property type="entry name" value="4-HYDROXYBENZOYL-COA THIOESTERASE FAMILY MEMBER"/>
    <property type="match status" value="1"/>
</dbReference>
<dbReference type="Pfam" id="PF13279">
    <property type="entry name" value="4HBT_2"/>
    <property type="match status" value="1"/>
</dbReference>
<evidence type="ECO:0000313" key="4">
    <source>
        <dbReference type="EMBL" id="MCA6076743.1"/>
    </source>
</evidence>